<dbReference type="PANTHER" id="PTHR10809:SF101">
    <property type="entry name" value="VESICLE-ASSOCIATED PROTEIN 4-1"/>
    <property type="match status" value="1"/>
</dbReference>
<dbReference type="InterPro" id="IPR008962">
    <property type="entry name" value="PapD-like_sf"/>
</dbReference>
<dbReference type="InterPro" id="IPR022251">
    <property type="entry name" value="DUF3774_wound-induced"/>
</dbReference>
<dbReference type="PANTHER" id="PTHR10809">
    <property type="entry name" value="VESICLE-ASSOCIATED MEMBRANE PROTEIN-ASSOCIATED PROTEIN"/>
    <property type="match status" value="1"/>
</dbReference>
<dbReference type="Gene3D" id="2.60.40.10">
    <property type="entry name" value="Immunoglobulins"/>
    <property type="match status" value="1"/>
</dbReference>
<dbReference type="GO" id="GO:0061817">
    <property type="term" value="P:endoplasmic reticulum-plasma membrane tethering"/>
    <property type="evidence" value="ECO:0007669"/>
    <property type="project" value="TreeGrafter"/>
</dbReference>
<comment type="similarity">
    <text evidence="1">Belongs to the VAMP-associated protein (VAP) (TC 9.B.17) family.</text>
</comment>
<evidence type="ECO:0000313" key="4">
    <source>
        <dbReference type="Proteomes" id="UP001374535"/>
    </source>
</evidence>
<gene>
    <name evidence="3" type="ORF">V8G54_027615</name>
</gene>
<dbReference type="Pfam" id="PF00635">
    <property type="entry name" value="Motile_Sperm"/>
    <property type="match status" value="1"/>
</dbReference>
<sequence length="421" mass="46705">MHRIGCNESESNFSFHSITVKLTPPSLLPNCLTHKGFSLTQLPEVAVTGEMEVESEKSGSVGKVWSFCRKPFWQTTHTPSSSSSSTSYNTHNVHQNNLQSVDRSGQHSSTTVSSVAKSFLPTKRRLRLDPTNKLYFPYEPGKQVRSAIAIENTCKSHVAFKFQTTAPKSCYMRPPGGVLAPGESIIATVFKFVEPPESNEKPIEQKSKVKFKIMSLKVQGEIDYVPELFEEQRDQVAIEQILRVVFVDLERPSPVLDKLKRMLAEADAALEVRKKPPEEKGPQVAGEGLVIDEWVRHSSYHILCLKRKKRKILGPTAGPRRKRKTKTNMSYLNRVWMAATVAVAQGHTDPGYKCKTALNSIHHNRSRLFSGGALSDLRPLSGVVGSDGAGAVAGSSDVEKRVTQADESLRKVMYLSCWGQG</sequence>
<feature type="domain" description="MSP" evidence="2">
    <location>
        <begin position="125"/>
        <end position="247"/>
    </location>
</feature>
<dbReference type="Pfam" id="PF12609">
    <property type="entry name" value="DUF3774"/>
    <property type="match status" value="1"/>
</dbReference>
<dbReference type="InterPro" id="IPR016763">
    <property type="entry name" value="VAP"/>
</dbReference>
<dbReference type="InterPro" id="IPR013783">
    <property type="entry name" value="Ig-like_fold"/>
</dbReference>
<evidence type="ECO:0000313" key="3">
    <source>
        <dbReference type="EMBL" id="WVZ01546.1"/>
    </source>
</evidence>
<reference evidence="3 4" key="1">
    <citation type="journal article" date="2023" name="Life. Sci Alliance">
        <title>Evolutionary insights into 3D genome organization and epigenetic landscape of Vigna mungo.</title>
        <authorList>
            <person name="Junaid A."/>
            <person name="Singh B."/>
            <person name="Bhatia S."/>
        </authorList>
    </citation>
    <scope>NUCLEOTIDE SEQUENCE [LARGE SCALE GENOMIC DNA]</scope>
    <source>
        <strain evidence="3">Urdbean</strain>
    </source>
</reference>
<dbReference type="EMBL" id="CP144693">
    <property type="protein sequence ID" value="WVZ01546.1"/>
    <property type="molecule type" value="Genomic_DNA"/>
</dbReference>
<organism evidence="3 4">
    <name type="scientific">Vigna mungo</name>
    <name type="common">Black gram</name>
    <name type="synonym">Phaseolus mungo</name>
    <dbReference type="NCBI Taxonomy" id="3915"/>
    <lineage>
        <taxon>Eukaryota</taxon>
        <taxon>Viridiplantae</taxon>
        <taxon>Streptophyta</taxon>
        <taxon>Embryophyta</taxon>
        <taxon>Tracheophyta</taxon>
        <taxon>Spermatophyta</taxon>
        <taxon>Magnoliopsida</taxon>
        <taxon>eudicotyledons</taxon>
        <taxon>Gunneridae</taxon>
        <taxon>Pentapetalae</taxon>
        <taxon>rosids</taxon>
        <taxon>fabids</taxon>
        <taxon>Fabales</taxon>
        <taxon>Fabaceae</taxon>
        <taxon>Papilionoideae</taxon>
        <taxon>50 kb inversion clade</taxon>
        <taxon>NPAAA clade</taxon>
        <taxon>indigoferoid/millettioid clade</taxon>
        <taxon>Phaseoleae</taxon>
        <taxon>Vigna</taxon>
    </lineage>
</organism>
<dbReference type="Proteomes" id="UP001374535">
    <property type="component" value="Chromosome 8"/>
</dbReference>
<protein>
    <recommendedName>
        <fullName evidence="2">MSP domain-containing protein</fullName>
    </recommendedName>
</protein>
<evidence type="ECO:0000256" key="1">
    <source>
        <dbReference type="ARBA" id="ARBA00008932"/>
    </source>
</evidence>
<dbReference type="InterPro" id="IPR000535">
    <property type="entry name" value="MSP_dom"/>
</dbReference>
<evidence type="ECO:0000259" key="2">
    <source>
        <dbReference type="PROSITE" id="PS50202"/>
    </source>
</evidence>
<dbReference type="GO" id="GO:0005886">
    <property type="term" value="C:plasma membrane"/>
    <property type="evidence" value="ECO:0007669"/>
    <property type="project" value="TreeGrafter"/>
</dbReference>
<dbReference type="GO" id="GO:0005789">
    <property type="term" value="C:endoplasmic reticulum membrane"/>
    <property type="evidence" value="ECO:0007669"/>
    <property type="project" value="InterPro"/>
</dbReference>
<dbReference type="SUPFAM" id="SSF49354">
    <property type="entry name" value="PapD-like"/>
    <property type="match status" value="1"/>
</dbReference>
<dbReference type="AlphaFoldDB" id="A0AAQ3RRK1"/>
<dbReference type="PROSITE" id="PS50202">
    <property type="entry name" value="MSP"/>
    <property type="match status" value="1"/>
</dbReference>
<keyword evidence="4" id="KW-1185">Reference proteome</keyword>
<proteinExistence type="inferred from homology"/>
<accession>A0AAQ3RRK1</accession>
<name>A0AAQ3RRK1_VIGMU</name>
<dbReference type="GO" id="GO:0090158">
    <property type="term" value="P:endoplasmic reticulum membrane organization"/>
    <property type="evidence" value="ECO:0007669"/>
    <property type="project" value="TreeGrafter"/>
</dbReference>